<dbReference type="EMBL" id="UYRU01081251">
    <property type="protein sequence ID" value="VDN31735.1"/>
    <property type="molecule type" value="Genomic_DNA"/>
</dbReference>
<name>A0A3P7MPW9_DIBLA</name>
<evidence type="ECO:0000313" key="1">
    <source>
        <dbReference type="EMBL" id="VDN31735.1"/>
    </source>
</evidence>
<keyword evidence="2" id="KW-1185">Reference proteome</keyword>
<sequence>MARSNGEEPSALSASQGIPHCFRSKIWPRLSGAYKKQEQAANQQPPLTYADLVHCTNSLSAHVVNQIEKVSWHFM</sequence>
<protein>
    <recommendedName>
        <fullName evidence="3">Rab-GAP TBC domain-containing protein</fullName>
    </recommendedName>
</protein>
<dbReference type="AlphaFoldDB" id="A0A3P7MPW9"/>
<organism evidence="1 2">
    <name type="scientific">Dibothriocephalus latus</name>
    <name type="common">Fish tapeworm</name>
    <name type="synonym">Diphyllobothrium latum</name>
    <dbReference type="NCBI Taxonomy" id="60516"/>
    <lineage>
        <taxon>Eukaryota</taxon>
        <taxon>Metazoa</taxon>
        <taxon>Spiralia</taxon>
        <taxon>Lophotrochozoa</taxon>
        <taxon>Platyhelminthes</taxon>
        <taxon>Cestoda</taxon>
        <taxon>Eucestoda</taxon>
        <taxon>Diphyllobothriidea</taxon>
        <taxon>Diphyllobothriidae</taxon>
        <taxon>Dibothriocephalus</taxon>
    </lineage>
</organism>
<evidence type="ECO:0000313" key="2">
    <source>
        <dbReference type="Proteomes" id="UP000281553"/>
    </source>
</evidence>
<dbReference type="Proteomes" id="UP000281553">
    <property type="component" value="Unassembled WGS sequence"/>
</dbReference>
<reference evidence="1 2" key="1">
    <citation type="submission" date="2018-11" db="EMBL/GenBank/DDBJ databases">
        <authorList>
            <consortium name="Pathogen Informatics"/>
        </authorList>
    </citation>
    <scope>NUCLEOTIDE SEQUENCE [LARGE SCALE GENOMIC DNA]</scope>
</reference>
<proteinExistence type="predicted"/>
<dbReference type="OrthoDB" id="44736at2759"/>
<gene>
    <name evidence="1" type="ORF">DILT_LOCUS15817</name>
</gene>
<evidence type="ECO:0008006" key="3">
    <source>
        <dbReference type="Google" id="ProtNLM"/>
    </source>
</evidence>
<accession>A0A3P7MPW9</accession>